<evidence type="ECO:0000313" key="1">
    <source>
        <dbReference type="EMBL" id="GAA0171709.1"/>
    </source>
</evidence>
<gene>
    <name evidence="1" type="ORF">LIER_25681</name>
</gene>
<dbReference type="EMBL" id="BAABME010007786">
    <property type="protein sequence ID" value="GAA0171709.1"/>
    <property type="molecule type" value="Genomic_DNA"/>
</dbReference>
<accession>A0AAV3R5N0</accession>
<sequence length="142" mass="16432">MLDRYCRLHHPTQITSYSSNSRVFKFLLQARAYPEDNIFWVHGRGKCSFWIDSWHYQGPLTGQTPNLKLKVREVWKNDSCDLSKLATLVSLDEVDALAQQPIHQGRPDLLFWKTTSNGLFSLKDVYSLVRQEGVDSRVFTGL</sequence>
<proteinExistence type="predicted"/>
<dbReference type="Proteomes" id="UP001454036">
    <property type="component" value="Unassembled WGS sequence"/>
</dbReference>
<dbReference type="AlphaFoldDB" id="A0AAV3R5N0"/>
<evidence type="ECO:0000313" key="2">
    <source>
        <dbReference type="Proteomes" id="UP001454036"/>
    </source>
</evidence>
<comment type="caution">
    <text evidence="1">The sequence shown here is derived from an EMBL/GenBank/DDBJ whole genome shotgun (WGS) entry which is preliminary data.</text>
</comment>
<organism evidence="1 2">
    <name type="scientific">Lithospermum erythrorhizon</name>
    <name type="common">Purple gromwell</name>
    <name type="synonym">Lithospermum officinale var. erythrorhizon</name>
    <dbReference type="NCBI Taxonomy" id="34254"/>
    <lineage>
        <taxon>Eukaryota</taxon>
        <taxon>Viridiplantae</taxon>
        <taxon>Streptophyta</taxon>
        <taxon>Embryophyta</taxon>
        <taxon>Tracheophyta</taxon>
        <taxon>Spermatophyta</taxon>
        <taxon>Magnoliopsida</taxon>
        <taxon>eudicotyledons</taxon>
        <taxon>Gunneridae</taxon>
        <taxon>Pentapetalae</taxon>
        <taxon>asterids</taxon>
        <taxon>lamiids</taxon>
        <taxon>Boraginales</taxon>
        <taxon>Boraginaceae</taxon>
        <taxon>Boraginoideae</taxon>
        <taxon>Lithospermeae</taxon>
        <taxon>Lithospermum</taxon>
    </lineage>
</organism>
<reference evidence="1 2" key="1">
    <citation type="submission" date="2024-01" db="EMBL/GenBank/DDBJ databases">
        <title>The complete chloroplast genome sequence of Lithospermum erythrorhizon: insights into the phylogenetic relationship among Boraginaceae species and the maternal lineages of purple gromwells.</title>
        <authorList>
            <person name="Okada T."/>
            <person name="Watanabe K."/>
        </authorList>
    </citation>
    <scope>NUCLEOTIDE SEQUENCE [LARGE SCALE GENOMIC DNA]</scope>
</reference>
<protein>
    <submittedName>
        <fullName evidence="1">Uncharacterized protein</fullName>
    </submittedName>
</protein>
<keyword evidence="2" id="KW-1185">Reference proteome</keyword>
<name>A0AAV3R5N0_LITER</name>